<gene>
    <name evidence="1" type="ORF">TSAR_005563</name>
</gene>
<dbReference type="AlphaFoldDB" id="A0A232EHZ3"/>
<evidence type="ECO:0000313" key="2">
    <source>
        <dbReference type="Proteomes" id="UP000215335"/>
    </source>
</evidence>
<accession>A0A232EHZ3</accession>
<protein>
    <submittedName>
        <fullName evidence="1">Uncharacterized protein</fullName>
    </submittedName>
</protein>
<keyword evidence="2" id="KW-1185">Reference proteome</keyword>
<evidence type="ECO:0000313" key="1">
    <source>
        <dbReference type="EMBL" id="OXU17976.1"/>
    </source>
</evidence>
<dbReference type="EMBL" id="NNAY01004381">
    <property type="protein sequence ID" value="OXU17976.1"/>
    <property type="molecule type" value="Genomic_DNA"/>
</dbReference>
<organism evidence="1 2">
    <name type="scientific">Trichomalopsis sarcophagae</name>
    <dbReference type="NCBI Taxonomy" id="543379"/>
    <lineage>
        <taxon>Eukaryota</taxon>
        <taxon>Metazoa</taxon>
        <taxon>Ecdysozoa</taxon>
        <taxon>Arthropoda</taxon>
        <taxon>Hexapoda</taxon>
        <taxon>Insecta</taxon>
        <taxon>Pterygota</taxon>
        <taxon>Neoptera</taxon>
        <taxon>Endopterygota</taxon>
        <taxon>Hymenoptera</taxon>
        <taxon>Apocrita</taxon>
        <taxon>Proctotrupomorpha</taxon>
        <taxon>Chalcidoidea</taxon>
        <taxon>Pteromalidae</taxon>
        <taxon>Pteromalinae</taxon>
        <taxon>Trichomalopsis</taxon>
    </lineage>
</organism>
<dbReference type="Proteomes" id="UP000215335">
    <property type="component" value="Unassembled WGS sequence"/>
</dbReference>
<comment type="caution">
    <text evidence="1">The sequence shown here is derived from an EMBL/GenBank/DDBJ whole genome shotgun (WGS) entry which is preliminary data.</text>
</comment>
<proteinExistence type="predicted"/>
<reference evidence="1 2" key="1">
    <citation type="journal article" date="2017" name="Curr. Biol.">
        <title>The Evolution of Venom by Co-option of Single-Copy Genes.</title>
        <authorList>
            <person name="Martinson E.O."/>
            <person name="Mrinalini"/>
            <person name="Kelkar Y.D."/>
            <person name="Chang C.H."/>
            <person name="Werren J.H."/>
        </authorList>
    </citation>
    <scope>NUCLEOTIDE SEQUENCE [LARGE SCALE GENOMIC DNA]</scope>
    <source>
        <strain evidence="1 2">Alberta</strain>
        <tissue evidence="1">Whole body</tissue>
    </source>
</reference>
<name>A0A232EHZ3_9HYME</name>
<sequence length="37" mass="4143">MIVAARSMLLLGILVHSGLIPSLSKSFFFYLLIKYTV</sequence>